<evidence type="ECO:0000256" key="7">
    <source>
        <dbReference type="ARBA" id="ARBA00023033"/>
    </source>
</evidence>
<keyword evidence="7" id="KW-0503">Monooxygenase</keyword>
<proteinExistence type="inferred from homology"/>
<dbReference type="PROSITE" id="PS51257">
    <property type="entry name" value="PROKAR_LIPOPROTEIN"/>
    <property type="match status" value="1"/>
</dbReference>
<comment type="caution">
    <text evidence="9">The sequence shown here is derived from an EMBL/GenBank/DDBJ whole genome shotgun (WGS) entry which is preliminary data.</text>
</comment>
<evidence type="ECO:0000256" key="4">
    <source>
        <dbReference type="ARBA" id="ARBA00022630"/>
    </source>
</evidence>
<dbReference type="GO" id="GO:0008681">
    <property type="term" value="F:2-octaprenyl-6-methoxyphenol hydroxylase activity"/>
    <property type="evidence" value="ECO:0007669"/>
    <property type="project" value="TreeGrafter"/>
</dbReference>
<accession>A0A6N9TAH6</accession>
<evidence type="ECO:0000256" key="2">
    <source>
        <dbReference type="ARBA" id="ARBA00004749"/>
    </source>
</evidence>
<sequence>MKSVDVVVVGGGIVGCVLAKGLSQTSGLSKRSGLKVALIDSAAPVSSSSLKTKAPTKTTATNDFNPFTDTRVIALARRTVQELKALNVQLDKLAEYSFGELPPTIDAIEVSDSGHLGLVNLAAKDFHISSFGQVVSLSALTKLVADSNDSYEHVAPAKVVSVKQHVAHTDVTLDNGECYRAKLLVLADGGRSPLAEQVGIGRSESDYGQTAIVFNVHTQLSHSNKAYERFTDSGPLAFLPFDNEIDGEKSSNNGFSVVWTVKSDKAAHLLAMSANEFASALQDAFGFRQGKIEKVSDKSSYPLSLKLASDVMAHRTVIVGNAAQALHPIAGQGFNLGLRDIHTLISVLTRNTTSPSDPGDFSVLHEYASKRSKDRKTTVALTDTLVHTFSNRHFPLVVGRNISLLALGMLPAAKKQFVKQTTGYGLGVK</sequence>
<dbReference type="AlphaFoldDB" id="A0A6N9TAH6"/>
<organism evidence="9 10">
    <name type="scientific">Alteromonas genovensis</name>
    <dbReference type="NCBI Taxonomy" id="471225"/>
    <lineage>
        <taxon>Bacteria</taxon>
        <taxon>Pseudomonadati</taxon>
        <taxon>Pseudomonadota</taxon>
        <taxon>Gammaproteobacteria</taxon>
        <taxon>Alteromonadales</taxon>
        <taxon>Alteromonadaceae</taxon>
        <taxon>Alteromonas/Salinimonas group</taxon>
        <taxon>Alteromonas</taxon>
    </lineage>
</organism>
<comment type="cofactor">
    <cofactor evidence="1">
        <name>FAD</name>
        <dbReference type="ChEBI" id="CHEBI:57692"/>
    </cofactor>
</comment>
<dbReference type="PANTHER" id="PTHR43876:SF8">
    <property type="entry name" value="2-OCTAPRENYL-6-METHOXYPHENOL HYDROXYLASE"/>
    <property type="match status" value="1"/>
</dbReference>
<comment type="similarity">
    <text evidence="3">Belongs to the UbiH/COQ6 family.</text>
</comment>
<dbReference type="InterPro" id="IPR010971">
    <property type="entry name" value="UbiH/COQ6"/>
</dbReference>
<dbReference type="Proteomes" id="UP000471381">
    <property type="component" value="Unassembled WGS sequence"/>
</dbReference>
<dbReference type="SUPFAM" id="SSF51905">
    <property type="entry name" value="FAD/NAD(P)-binding domain"/>
    <property type="match status" value="1"/>
</dbReference>
<dbReference type="Gene3D" id="3.50.50.60">
    <property type="entry name" value="FAD/NAD(P)-binding domain"/>
    <property type="match status" value="2"/>
</dbReference>
<keyword evidence="10" id="KW-1185">Reference proteome</keyword>
<evidence type="ECO:0000313" key="10">
    <source>
        <dbReference type="Proteomes" id="UP000471381"/>
    </source>
</evidence>
<comment type="pathway">
    <text evidence="2">Cofactor biosynthesis; ubiquinone biosynthesis.</text>
</comment>
<dbReference type="InterPro" id="IPR051205">
    <property type="entry name" value="UbiH/COQ6_monooxygenase"/>
</dbReference>
<dbReference type="EMBL" id="JAAAWO010000001">
    <property type="protein sequence ID" value="NDW14170.1"/>
    <property type="molecule type" value="Genomic_DNA"/>
</dbReference>
<gene>
    <name evidence="9" type="ORF">GTQ48_01300</name>
</gene>
<evidence type="ECO:0000313" key="9">
    <source>
        <dbReference type="EMBL" id="NDW14170.1"/>
    </source>
</evidence>
<dbReference type="InterPro" id="IPR036188">
    <property type="entry name" value="FAD/NAD-bd_sf"/>
</dbReference>
<protein>
    <submittedName>
        <fullName evidence="9">2-octaprenyl-6-methoxyphenyl hydroxylase</fullName>
    </submittedName>
</protein>
<dbReference type="PRINTS" id="PR00420">
    <property type="entry name" value="RNGMNOXGNASE"/>
</dbReference>
<dbReference type="Pfam" id="PF01494">
    <property type="entry name" value="FAD_binding_3"/>
    <property type="match status" value="1"/>
</dbReference>
<evidence type="ECO:0000256" key="5">
    <source>
        <dbReference type="ARBA" id="ARBA00022827"/>
    </source>
</evidence>
<dbReference type="NCBIfam" id="TIGR01988">
    <property type="entry name" value="Ubi-OHases"/>
    <property type="match status" value="1"/>
</dbReference>
<dbReference type="UniPathway" id="UPA00232"/>
<dbReference type="InterPro" id="IPR002938">
    <property type="entry name" value="FAD-bd"/>
</dbReference>
<dbReference type="PROSITE" id="PS01304">
    <property type="entry name" value="UBIH"/>
    <property type="match status" value="1"/>
</dbReference>
<reference evidence="9 10" key="1">
    <citation type="submission" date="2020-01" db="EMBL/GenBank/DDBJ databases">
        <title>Genomes of bacteria type strains.</title>
        <authorList>
            <person name="Chen J."/>
            <person name="Zhu S."/>
            <person name="Yang J."/>
        </authorList>
    </citation>
    <scope>NUCLEOTIDE SEQUENCE [LARGE SCALE GENOMIC DNA]</scope>
    <source>
        <strain evidence="9 10">LMG 24078</strain>
    </source>
</reference>
<dbReference type="InterPro" id="IPR018168">
    <property type="entry name" value="Ubi_Hdrlase_CS"/>
</dbReference>
<dbReference type="PANTHER" id="PTHR43876">
    <property type="entry name" value="UBIQUINONE BIOSYNTHESIS MONOOXYGENASE COQ6, MITOCHONDRIAL"/>
    <property type="match status" value="1"/>
</dbReference>
<evidence type="ECO:0000256" key="6">
    <source>
        <dbReference type="ARBA" id="ARBA00023002"/>
    </source>
</evidence>
<dbReference type="GO" id="GO:0006744">
    <property type="term" value="P:ubiquinone biosynthetic process"/>
    <property type="evidence" value="ECO:0007669"/>
    <property type="project" value="UniProtKB-UniPathway"/>
</dbReference>
<name>A0A6N9TAH6_9ALTE</name>
<feature type="domain" description="FAD-binding" evidence="8">
    <location>
        <begin position="173"/>
        <end position="373"/>
    </location>
</feature>
<evidence type="ECO:0000259" key="8">
    <source>
        <dbReference type="Pfam" id="PF01494"/>
    </source>
</evidence>
<keyword evidence="4" id="KW-0285">Flavoprotein</keyword>
<evidence type="ECO:0000256" key="1">
    <source>
        <dbReference type="ARBA" id="ARBA00001974"/>
    </source>
</evidence>
<dbReference type="GO" id="GO:0071949">
    <property type="term" value="F:FAD binding"/>
    <property type="evidence" value="ECO:0007669"/>
    <property type="project" value="InterPro"/>
</dbReference>
<evidence type="ECO:0000256" key="3">
    <source>
        <dbReference type="ARBA" id="ARBA00005349"/>
    </source>
</evidence>
<keyword evidence="6" id="KW-0560">Oxidoreductase</keyword>
<dbReference type="RefSeq" id="WP_163104675.1">
    <property type="nucleotide sequence ID" value="NZ_JAAAWO010000001.1"/>
</dbReference>
<keyword evidence="5" id="KW-0274">FAD</keyword>